<accession>G5A6J1</accession>
<reference evidence="1 2" key="1">
    <citation type="journal article" date="2006" name="Science">
        <title>Phytophthora genome sequences uncover evolutionary origins and mechanisms of pathogenesis.</title>
        <authorList>
            <person name="Tyler B.M."/>
            <person name="Tripathy S."/>
            <person name="Zhang X."/>
            <person name="Dehal P."/>
            <person name="Jiang R.H."/>
            <person name="Aerts A."/>
            <person name="Arredondo F.D."/>
            <person name="Baxter L."/>
            <person name="Bensasson D."/>
            <person name="Beynon J.L."/>
            <person name="Chapman J."/>
            <person name="Damasceno C.M."/>
            <person name="Dorrance A.E."/>
            <person name="Dou D."/>
            <person name="Dickerman A.W."/>
            <person name="Dubchak I.L."/>
            <person name="Garbelotto M."/>
            <person name="Gijzen M."/>
            <person name="Gordon S.G."/>
            <person name="Govers F."/>
            <person name="Grunwald N.J."/>
            <person name="Huang W."/>
            <person name="Ivors K.L."/>
            <person name="Jones R.W."/>
            <person name="Kamoun S."/>
            <person name="Krampis K."/>
            <person name="Lamour K.H."/>
            <person name="Lee M.K."/>
            <person name="McDonald W.H."/>
            <person name="Medina M."/>
            <person name="Meijer H.J."/>
            <person name="Nordberg E.K."/>
            <person name="Maclean D.J."/>
            <person name="Ospina-Giraldo M.D."/>
            <person name="Morris P.F."/>
            <person name="Phuntumart V."/>
            <person name="Putnam N.H."/>
            <person name="Rash S."/>
            <person name="Rose J.K."/>
            <person name="Sakihama Y."/>
            <person name="Salamov A.A."/>
            <person name="Savidor A."/>
            <person name="Scheuring C.F."/>
            <person name="Smith B.M."/>
            <person name="Sobral B.W."/>
            <person name="Terry A."/>
            <person name="Torto-Alalibo T.A."/>
            <person name="Win J."/>
            <person name="Xu Z."/>
            <person name="Zhang H."/>
            <person name="Grigoriev I.V."/>
            <person name="Rokhsar D.S."/>
            <person name="Boore J.L."/>
        </authorList>
    </citation>
    <scope>NUCLEOTIDE SEQUENCE [LARGE SCALE GENOMIC DNA]</scope>
    <source>
        <strain evidence="1 2">P6497</strain>
    </source>
</reference>
<evidence type="ECO:0000313" key="2">
    <source>
        <dbReference type="Proteomes" id="UP000002640"/>
    </source>
</evidence>
<proteinExistence type="predicted"/>
<dbReference type="GeneID" id="20663831"/>
<gene>
    <name evidence="1" type="ORF">PHYSODRAFT_564769</name>
</gene>
<sequence length="191" mass="21343">MGAGQQLRNYSFQVFDMLETRLDARKHELKSAFTDIQQPVVSMDTDLVERSSIGVDTVEFSRLELLPFATEAVSTTMWSFIELGRFPDGEVSVVTRRSEDGFGLSSRVTAQLGDGGVAIIDSHGVMKRFGTADGVAMMAESCSTWTRQPSAESRKFNAIVIPKFREVMESRRQFVENALFDSIRDRDAART</sequence>
<dbReference type="EMBL" id="JH159160">
    <property type="protein sequence ID" value="EGZ08946.1"/>
    <property type="molecule type" value="Genomic_DNA"/>
</dbReference>
<name>G5A6J1_PHYSP</name>
<organism evidence="1 2">
    <name type="scientific">Phytophthora sojae (strain P6497)</name>
    <name type="common">Soybean stem and root rot agent</name>
    <name type="synonym">Phytophthora megasperma f. sp. glycines</name>
    <dbReference type="NCBI Taxonomy" id="1094619"/>
    <lineage>
        <taxon>Eukaryota</taxon>
        <taxon>Sar</taxon>
        <taxon>Stramenopiles</taxon>
        <taxon>Oomycota</taxon>
        <taxon>Peronosporomycetes</taxon>
        <taxon>Peronosporales</taxon>
        <taxon>Peronosporaceae</taxon>
        <taxon>Phytophthora</taxon>
    </lineage>
</organism>
<keyword evidence="2" id="KW-1185">Reference proteome</keyword>
<dbReference type="Proteomes" id="UP000002640">
    <property type="component" value="Unassembled WGS sequence"/>
</dbReference>
<protein>
    <submittedName>
        <fullName evidence="1">Uncharacterized protein</fullName>
    </submittedName>
</protein>
<dbReference type="RefSeq" id="XP_009535579.1">
    <property type="nucleotide sequence ID" value="XM_009537284.1"/>
</dbReference>
<dbReference type="KEGG" id="psoj:PHYSODRAFT_564769"/>
<dbReference type="InParanoid" id="G5A6J1"/>
<dbReference type="AlphaFoldDB" id="G5A6J1"/>
<evidence type="ECO:0000313" key="1">
    <source>
        <dbReference type="EMBL" id="EGZ08946.1"/>
    </source>
</evidence>